<feature type="transmembrane region" description="Helical" evidence="7">
    <location>
        <begin position="63"/>
        <end position="80"/>
    </location>
</feature>
<proteinExistence type="predicted"/>
<dbReference type="NCBIfam" id="NF007909">
    <property type="entry name" value="PRK10621.1"/>
    <property type="match status" value="1"/>
</dbReference>
<dbReference type="PANTHER" id="PTHR30269">
    <property type="entry name" value="TRANSMEMBRANE PROTEIN YFCA"/>
    <property type="match status" value="1"/>
</dbReference>
<feature type="transmembrane region" description="Helical" evidence="7">
    <location>
        <begin position="142"/>
        <end position="161"/>
    </location>
</feature>
<accession>A0A0A2VYD9</accession>
<keyword evidence="4 7" id="KW-0812">Transmembrane</keyword>
<comment type="subcellular location">
    <subcellularLocation>
        <location evidence="1">Cell membrane</location>
        <topology evidence="1">Multi-pass membrane protein</topology>
    </subcellularLocation>
</comment>
<dbReference type="GO" id="GO:0005886">
    <property type="term" value="C:plasma membrane"/>
    <property type="evidence" value="ECO:0007669"/>
    <property type="project" value="UniProtKB-SubCell"/>
</dbReference>
<name>A0A0A2VYD9_BEABA</name>
<dbReference type="Pfam" id="PF01925">
    <property type="entry name" value="TauE"/>
    <property type="match status" value="1"/>
</dbReference>
<comment type="caution">
    <text evidence="8">The sequence shown here is derived from an EMBL/GenBank/DDBJ whole genome shotgun (WGS) entry which is preliminary data.</text>
</comment>
<reference evidence="8 9" key="1">
    <citation type="submission" date="2012-10" db="EMBL/GenBank/DDBJ databases">
        <title>Genome sequencing and analysis of entomopathogenic fungi Beauveria bassiana D1-5.</title>
        <authorList>
            <person name="Li Q."/>
            <person name="Wang L."/>
            <person name="Zhang Z."/>
            <person name="Wang Q."/>
            <person name="Ren J."/>
            <person name="Wang M."/>
            <person name="Xu W."/>
            <person name="Wang J."/>
            <person name="Lu Y."/>
            <person name="Du Q."/>
            <person name="Sun Z."/>
        </authorList>
    </citation>
    <scope>NUCLEOTIDE SEQUENCE [LARGE SCALE GENOMIC DNA]</scope>
    <source>
        <strain evidence="8 9">D1-5</strain>
    </source>
</reference>
<keyword evidence="5 7" id="KW-1133">Transmembrane helix</keyword>
<evidence type="ECO:0000256" key="3">
    <source>
        <dbReference type="ARBA" id="ARBA00022475"/>
    </source>
</evidence>
<gene>
    <name evidence="8" type="ORF">BBAD15_g2895</name>
</gene>
<dbReference type="HOGENOM" id="CLU_563812_0_0_1"/>
<evidence type="ECO:0000256" key="6">
    <source>
        <dbReference type="ARBA" id="ARBA00023136"/>
    </source>
</evidence>
<dbReference type="PANTHER" id="PTHR30269:SF0">
    <property type="entry name" value="MEMBRANE TRANSPORTER PROTEIN YFCA-RELATED"/>
    <property type="match status" value="1"/>
</dbReference>
<sequence>MLAGFIDALAGGGGLLTVPALLAAGMSPAQALATNKLQACGGSVSASLYFIRRKVVSLADQKLNILMTFIGSTCGALLVQHVKSDILRQILPLLIIGIGLYFLLMPKLGEEDRQRRLHGLPFALIAGGCVGFYDGFFGPGAGSFYALAFVTLCGFNLAKSTAHAKVLNATSNLGGLLLFIIGGKVIWGTGFVMMAGQFLGARAGSRLVLSKGQQLIRPMIVVVSAVMSAKLLCFLAEFNTRLIKGDDEPIYLPADDDVPYNRIVFAHGYYASGMHEISHWCVAGAERRRLVDFGYWYCPDGRDAETQGKFEDVEVKPQALEWMLSTAAGFPFNVSCDNLSGDFEPDRIAFQRRVHAQVMTYLKEGIPERPARLIDALRAYYGTPALEAGQGCMMIAEFESRILALIDEMVEHASDDDLFASGYLRGHLTLAVAELENGENHTPDALHVVVSDSLQKAIQAGELSPRDQALVLGMWDTLFEKAKF</sequence>
<keyword evidence="6 7" id="KW-0472">Membrane</keyword>
<keyword evidence="2" id="KW-0813">Transport</keyword>
<protein>
    <submittedName>
        <fullName evidence="8">Transmembrane protein yfcA</fullName>
    </submittedName>
</protein>
<dbReference type="Pfam" id="PF04315">
    <property type="entry name" value="EpmC"/>
    <property type="match status" value="1"/>
</dbReference>
<evidence type="ECO:0000256" key="4">
    <source>
        <dbReference type="ARBA" id="ARBA00022692"/>
    </source>
</evidence>
<dbReference type="AlphaFoldDB" id="A0A0A2VYD9"/>
<feature type="transmembrane region" description="Helical" evidence="7">
    <location>
        <begin position="117"/>
        <end position="136"/>
    </location>
</feature>
<dbReference type="EMBL" id="ANFO01000219">
    <property type="protein sequence ID" value="KGQ11407.1"/>
    <property type="molecule type" value="Genomic_DNA"/>
</dbReference>
<evidence type="ECO:0000313" key="9">
    <source>
        <dbReference type="Proteomes" id="UP000030106"/>
    </source>
</evidence>
<keyword evidence="3" id="KW-1003">Cell membrane</keyword>
<dbReference type="InterPro" id="IPR002781">
    <property type="entry name" value="TM_pro_TauE-like"/>
</dbReference>
<dbReference type="InterPro" id="IPR014987">
    <property type="entry name" value="UPF_YfcL"/>
</dbReference>
<dbReference type="Pfam" id="PF08891">
    <property type="entry name" value="YfcL"/>
    <property type="match status" value="1"/>
</dbReference>
<feature type="transmembrane region" description="Helical" evidence="7">
    <location>
        <begin position="86"/>
        <end position="105"/>
    </location>
</feature>
<evidence type="ECO:0000313" key="8">
    <source>
        <dbReference type="EMBL" id="KGQ11407.1"/>
    </source>
</evidence>
<organism evidence="8 9">
    <name type="scientific">Beauveria bassiana D1-5</name>
    <dbReference type="NCBI Taxonomy" id="1245745"/>
    <lineage>
        <taxon>Eukaryota</taxon>
        <taxon>Fungi</taxon>
        <taxon>Dikarya</taxon>
        <taxon>Ascomycota</taxon>
        <taxon>Pezizomycotina</taxon>
        <taxon>Sordariomycetes</taxon>
        <taxon>Hypocreomycetidae</taxon>
        <taxon>Hypocreales</taxon>
        <taxon>Cordycipitaceae</taxon>
        <taxon>Beauveria</taxon>
    </lineage>
</organism>
<evidence type="ECO:0000256" key="7">
    <source>
        <dbReference type="SAM" id="Phobius"/>
    </source>
</evidence>
<evidence type="ECO:0000256" key="2">
    <source>
        <dbReference type="ARBA" id="ARBA00022448"/>
    </source>
</evidence>
<evidence type="ECO:0000256" key="1">
    <source>
        <dbReference type="ARBA" id="ARBA00004651"/>
    </source>
</evidence>
<feature type="transmembrane region" description="Helical" evidence="7">
    <location>
        <begin position="173"/>
        <end position="195"/>
    </location>
</feature>
<dbReference type="InterPro" id="IPR007411">
    <property type="entry name" value="EpmC"/>
</dbReference>
<evidence type="ECO:0000256" key="5">
    <source>
        <dbReference type="ARBA" id="ARBA00022989"/>
    </source>
</evidence>
<dbReference type="Proteomes" id="UP000030106">
    <property type="component" value="Unassembled WGS sequence"/>
</dbReference>
<dbReference type="InterPro" id="IPR052017">
    <property type="entry name" value="TSUP"/>
</dbReference>